<proteinExistence type="predicted"/>
<evidence type="ECO:0000313" key="1">
    <source>
        <dbReference type="EMBL" id="GKT28086.1"/>
    </source>
</evidence>
<sequence>MPELAPTVSNSKEGVPHRSVDVQIVKAELVTDGKNNWNFIPIPRDGDDVRCPDLMSLEARDEYKKSPAYQAYKRKKTSSYNNGDYDETVQTEEALSLMLGEENFGTFTHISIPFSETPPTPMKGAYICLHAAHTPPSELLFTFTASNGELTSKKYIFPEGFACGCFFLPIDLPDVVKCEICGKPNEEDKEVFGEMRNFQIPSLLFFREKSPEECKVHEAKEKLWSETPVVSPLIASKKDKVYEEDRDDGRKTRFACGCFFLPIDLPDVVKCEICGKPNEEDKEVFGEMRNFQIPSLLFFREKSPEECKVHEAKEKLWSETPVVSPLIASKKDKVYEEDRDDGRKTSRDLIPIPRDDPKLVQSSLSMVKGTISDLSKESKEYDQSSGAQRILKEEHWSSLSYLSIPFPSPSPLKGAHICMKSCNSQLSLFFTFTNSDGLKTNKKYEFEMIKDDTGSYFLPIDLPNIILCEIEGNIEGEEEKSRNFFINSLVFTMPEEIVVSELLSLLPWEHSKDDIMTKLEKTCFFGGDLSIRRFSSHSSLLRMQERFEESVEEFEDSYQEYEDFDDL</sequence>
<dbReference type="EMBL" id="BQXS01000145">
    <property type="protein sequence ID" value="GKT28086.1"/>
    <property type="molecule type" value="Genomic_DNA"/>
</dbReference>
<comment type="caution">
    <text evidence="1">The sequence shown here is derived from an EMBL/GenBank/DDBJ whole genome shotgun (WGS) entry which is preliminary data.</text>
</comment>
<reference evidence="1" key="1">
    <citation type="submission" date="2022-03" db="EMBL/GenBank/DDBJ databases">
        <title>Draft genome sequence of Aduncisulcus paluster, a free-living microaerophilic Fornicata.</title>
        <authorList>
            <person name="Yuyama I."/>
            <person name="Kume K."/>
            <person name="Tamura T."/>
            <person name="Inagaki Y."/>
            <person name="Hashimoto T."/>
        </authorList>
    </citation>
    <scope>NUCLEOTIDE SEQUENCE</scope>
    <source>
        <strain evidence="1">NY0171</strain>
    </source>
</reference>
<evidence type="ECO:0000313" key="2">
    <source>
        <dbReference type="Proteomes" id="UP001057375"/>
    </source>
</evidence>
<accession>A0ABQ5K686</accession>
<gene>
    <name evidence="1" type="ORF">ADUPG1_000416</name>
</gene>
<keyword evidence="2" id="KW-1185">Reference proteome</keyword>
<name>A0ABQ5K686_9EUKA</name>
<dbReference type="Proteomes" id="UP001057375">
    <property type="component" value="Unassembled WGS sequence"/>
</dbReference>
<protein>
    <submittedName>
        <fullName evidence="1">Uncharacterized protein</fullName>
    </submittedName>
</protein>
<organism evidence="1 2">
    <name type="scientific">Aduncisulcus paluster</name>
    <dbReference type="NCBI Taxonomy" id="2918883"/>
    <lineage>
        <taxon>Eukaryota</taxon>
        <taxon>Metamonada</taxon>
        <taxon>Carpediemonas-like organisms</taxon>
        <taxon>Aduncisulcus</taxon>
    </lineage>
</organism>